<feature type="compositionally biased region" description="Pro residues" evidence="1">
    <location>
        <begin position="233"/>
        <end position="247"/>
    </location>
</feature>
<feature type="compositionally biased region" description="Low complexity" evidence="1">
    <location>
        <begin position="259"/>
        <end position="275"/>
    </location>
</feature>
<feature type="region of interest" description="Disordered" evidence="1">
    <location>
        <begin position="296"/>
        <end position="322"/>
    </location>
</feature>
<accession>A0A368RJG0</accession>
<reference evidence="2" key="1">
    <citation type="journal article" date="2012" name="Nat. Biotechnol.">
        <title>Reference genome sequence of the model plant Setaria.</title>
        <authorList>
            <person name="Bennetzen J.L."/>
            <person name="Schmutz J."/>
            <person name="Wang H."/>
            <person name="Percifield R."/>
            <person name="Hawkins J."/>
            <person name="Pontaroli A.C."/>
            <person name="Estep M."/>
            <person name="Feng L."/>
            <person name="Vaughn J.N."/>
            <person name="Grimwood J."/>
            <person name="Jenkins J."/>
            <person name="Barry K."/>
            <person name="Lindquist E."/>
            <person name="Hellsten U."/>
            <person name="Deshpande S."/>
            <person name="Wang X."/>
            <person name="Wu X."/>
            <person name="Mitros T."/>
            <person name="Triplett J."/>
            <person name="Yang X."/>
            <person name="Ye C.Y."/>
            <person name="Mauro-Herrera M."/>
            <person name="Wang L."/>
            <person name="Li P."/>
            <person name="Sharma M."/>
            <person name="Sharma R."/>
            <person name="Ronald P.C."/>
            <person name="Panaud O."/>
            <person name="Kellogg E.A."/>
            <person name="Brutnell T.P."/>
            <person name="Doust A.N."/>
            <person name="Tuskan G.A."/>
            <person name="Rokhsar D."/>
            <person name="Devos K.M."/>
        </authorList>
    </citation>
    <scope>NUCLEOTIDE SEQUENCE [LARGE SCALE GENOMIC DNA]</scope>
    <source>
        <strain evidence="2">Yugu1</strain>
    </source>
</reference>
<name>A0A368RJG0_SETIT</name>
<evidence type="ECO:0000313" key="2">
    <source>
        <dbReference type="EMBL" id="RCV30345.1"/>
    </source>
</evidence>
<evidence type="ECO:0000256" key="1">
    <source>
        <dbReference type="SAM" id="MobiDB-lite"/>
    </source>
</evidence>
<gene>
    <name evidence="2" type="ORF">SETIT_6G087500v2</name>
</gene>
<dbReference type="EMBL" id="CM003533">
    <property type="protein sequence ID" value="RCV30345.1"/>
    <property type="molecule type" value="Genomic_DNA"/>
</dbReference>
<proteinExistence type="predicted"/>
<reference evidence="2" key="2">
    <citation type="submission" date="2015-07" db="EMBL/GenBank/DDBJ databases">
        <authorList>
            <person name="Noorani M."/>
        </authorList>
    </citation>
    <scope>NUCLEOTIDE SEQUENCE</scope>
    <source>
        <strain evidence="2">Yugu1</strain>
    </source>
</reference>
<dbReference type="AlphaFoldDB" id="A0A368RJG0"/>
<protein>
    <submittedName>
        <fullName evidence="2">Uncharacterized protein</fullName>
    </submittedName>
</protein>
<sequence>MFFSRTVFPEVNFRSTVPTPRTAAPEPFPINTDPVPVTWNNPGQPPSGSVRQRTAAYSEGIVPPGAVADVERFSSPSRPPVTRPRRFVLVAVDLAASASSSSRWWWAGGGVGLLHAAPPASNSSDPLSGARRAAGQGDLCKTMDPIRGFYANNRIAINSRDPNQGVMCKCSPPPWLFPPGEGDGEGRLLVAHRLIVALGRTHPLQPPPHQTPPPAPPLHRPRLSSIGSGRSPAPIPQSAPQPSPAPPLTRLLFFRSRPKTSSTGSSASARSSNSSKETEPPVVSCRCHFFDGCGDLPPPRPGVDGSVDYHMHNSESSTCSVS</sequence>
<organism evidence="2">
    <name type="scientific">Setaria italica</name>
    <name type="common">Foxtail millet</name>
    <name type="synonym">Panicum italicum</name>
    <dbReference type="NCBI Taxonomy" id="4555"/>
    <lineage>
        <taxon>Eukaryota</taxon>
        <taxon>Viridiplantae</taxon>
        <taxon>Streptophyta</taxon>
        <taxon>Embryophyta</taxon>
        <taxon>Tracheophyta</taxon>
        <taxon>Spermatophyta</taxon>
        <taxon>Magnoliopsida</taxon>
        <taxon>Liliopsida</taxon>
        <taxon>Poales</taxon>
        <taxon>Poaceae</taxon>
        <taxon>PACMAD clade</taxon>
        <taxon>Panicoideae</taxon>
        <taxon>Panicodae</taxon>
        <taxon>Paniceae</taxon>
        <taxon>Cenchrinae</taxon>
        <taxon>Setaria</taxon>
    </lineage>
</organism>
<feature type="region of interest" description="Disordered" evidence="1">
    <location>
        <begin position="201"/>
        <end position="282"/>
    </location>
</feature>
<feature type="compositionally biased region" description="Pro residues" evidence="1">
    <location>
        <begin position="204"/>
        <end position="218"/>
    </location>
</feature>